<dbReference type="HAMAP" id="MF_00237">
    <property type="entry name" value="TatB"/>
    <property type="match status" value="1"/>
</dbReference>
<organism evidence="13 14">
    <name type="scientific">Keguizhuia sedimenti</name>
    <dbReference type="NCBI Taxonomy" id="3064264"/>
    <lineage>
        <taxon>Bacteria</taxon>
        <taxon>Pseudomonadati</taxon>
        <taxon>Pseudomonadota</taxon>
        <taxon>Betaproteobacteria</taxon>
        <taxon>Burkholderiales</taxon>
        <taxon>Oxalobacteraceae</taxon>
        <taxon>Keguizhuia</taxon>
    </lineage>
</organism>
<gene>
    <name evidence="10 13" type="primary">tatB</name>
    <name evidence="13" type="ORF">Q8A64_11510</name>
</gene>
<keyword evidence="5 10" id="KW-0812">Transmembrane</keyword>
<keyword evidence="11" id="KW-0175">Coiled coil</keyword>
<keyword evidence="9 10" id="KW-0472">Membrane</keyword>
<evidence type="ECO:0000256" key="9">
    <source>
        <dbReference type="ARBA" id="ARBA00023136"/>
    </source>
</evidence>
<keyword evidence="6 10" id="KW-0653">Protein transport</keyword>
<comment type="subunit">
    <text evidence="10">The Tat system comprises two distinct complexes: a TatABC complex, containing multiple copies of TatA, TatB and TatC subunits, and a separate TatA complex, containing only TatA subunits. Substrates initially bind to the TatABC complex, which probably triggers association of the separate TatA complex to form the active translocon.</text>
</comment>
<dbReference type="Pfam" id="PF02416">
    <property type="entry name" value="TatA_B_E"/>
    <property type="match status" value="1"/>
</dbReference>
<keyword evidence="14" id="KW-1185">Reference proteome</keyword>
<evidence type="ECO:0000256" key="5">
    <source>
        <dbReference type="ARBA" id="ARBA00022692"/>
    </source>
</evidence>
<keyword evidence="2 10" id="KW-0813">Transport</keyword>
<dbReference type="PRINTS" id="PR01506">
    <property type="entry name" value="TATBPROTEIN"/>
</dbReference>
<dbReference type="Proteomes" id="UP001225596">
    <property type="component" value="Unassembled WGS sequence"/>
</dbReference>
<dbReference type="PANTHER" id="PTHR33162:SF1">
    <property type="entry name" value="SEC-INDEPENDENT PROTEIN TRANSLOCASE PROTEIN TATA, CHLOROPLASTIC"/>
    <property type="match status" value="1"/>
</dbReference>
<feature type="coiled-coil region" evidence="11">
    <location>
        <begin position="52"/>
        <end position="79"/>
    </location>
</feature>
<evidence type="ECO:0000256" key="4">
    <source>
        <dbReference type="ARBA" id="ARBA00022519"/>
    </source>
</evidence>
<keyword evidence="3 10" id="KW-1003">Cell membrane</keyword>
<reference evidence="13 14" key="1">
    <citation type="submission" date="2023-08" db="EMBL/GenBank/DDBJ databases">
        <title>Oxalobacteraceae gen .nov., isolated from river sludge outside the plant.</title>
        <authorList>
            <person name="Zhao S.Y."/>
        </authorList>
    </citation>
    <scope>NUCLEOTIDE SEQUENCE [LARGE SCALE GENOMIC DNA]</scope>
    <source>
        <strain evidence="13 14">R-40</strain>
    </source>
</reference>
<accession>A0ABU1BPW3</accession>
<comment type="caution">
    <text evidence="13">The sequence shown here is derived from an EMBL/GenBank/DDBJ whole genome shotgun (WGS) entry which is preliminary data.</text>
</comment>
<dbReference type="RefSeq" id="WP_338436971.1">
    <property type="nucleotide sequence ID" value="NZ_JAUYVH010000006.1"/>
</dbReference>
<protein>
    <recommendedName>
        <fullName evidence="10">Sec-independent protein translocase protein TatB</fullName>
    </recommendedName>
</protein>
<keyword evidence="8 10" id="KW-0811">Translocation</keyword>
<dbReference type="InterPro" id="IPR003369">
    <property type="entry name" value="TatA/B/E"/>
</dbReference>
<evidence type="ECO:0000256" key="2">
    <source>
        <dbReference type="ARBA" id="ARBA00022448"/>
    </source>
</evidence>
<evidence type="ECO:0000256" key="10">
    <source>
        <dbReference type="HAMAP-Rule" id="MF_00237"/>
    </source>
</evidence>
<feature type="region of interest" description="Disordered" evidence="12">
    <location>
        <begin position="99"/>
        <end position="122"/>
    </location>
</feature>
<comment type="similarity">
    <text evidence="10">Belongs to the TatB family.</text>
</comment>
<dbReference type="InterPro" id="IPR018448">
    <property type="entry name" value="TatB"/>
</dbReference>
<comment type="function">
    <text evidence="10">Part of the twin-arginine translocation (Tat) system that transports large folded proteins containing a characteristic twin-arginine motif in their signal peptide across membranes. Together with TatC, TatB is part of a receptor directly interacting with Tat signal peptides. TatB may form an oligomeric binding site that transiently accommodates folded Tat precursor proteins before their translocation.</text>
</comment>
<name>A0ABU1BPW3_9BURK</name>
<sequence length="169" mass="18900">MIDLGLSKLAIIGVVALIVIGPEKLPKVARTAGSLLGRAQRYINDVKAEVGREIELEELRKMQKEMQDAASEAQQSIAKNFSQAERELNSAFNTGSTGTDIDDVLREPPMPDQVSVKAKDFRQKKLHRTSAIPSWYKRQHGHKSHVISGAARVAKFRPRSNRPKSQFFH</sequence>
<dbReference type="NCBIfam" id="TIGR01410">
    <property type="entry name" value="tatB"/>
    <property type="match status" value="1"/>
</dbReference>
<evidence type="ECO:0000256" key="6">
    <source>
        <dbReference type="ARBA" id="ARBA00022927"/>
    </source>
</evidence>
<evidence type="ECO:0000256" key="8">
    <source>
        <dbReference type="ARBA" id="ARBA00023010"/>
    </source>
</evidence>
<evidence type="ECO:0000256" key="7">
    <source>
        <dbReference type="ARBA" id="ARBA00022989"/>
    </source>
</evidence>
<keyword evidence="7 10" id="KW-1133">Transmembrane helix</keyword>
<dbReference type="PANTHER" id="PTHR33162">
    <property type="entry name" value="SEC-INDEPENDENT PROTEIN TRANSLOCASE PROTEIN TATA, CHLOROPLASTIC"/>
    <property type="match status" value="1"/>
</dbReference>
<evidence type="ECO:0000256" key="12">
    <source>
        <dbReference type="SAM" id="MobiDB-lite"/>
    </source>
</evidence>
<dbReference type="EMBL" id="JAUYVH010000006">
    <property type="protein sequence ID" value="MDQ9171035.1"/>
    <property type="molecule type" value="Genomic_DNA"/>
</dbReference>
<evidence type="ECO:0000313" key="14">
    <source>
        <dbReference type="Proteomes" id="UP001225596"/>
    </source>
</evidence>
<evidence type="ECO:0000313" key="13">
    <source>
        <dbReference type="EMBL" id="MDQ9171035.1"/>
    </source>
</evidence>
<evidence type="ECO:0000256" key="1">
    <source>
        <dbReference type="ARBA" id="ARBA00004167"/>
    </source>
</evidence>
<dbReference type="Gene3D" id="1.20.5.3310">
    <property type="match status" value="1"/>
</dbReference>
<evidence type="ECO:0000256" key="3">
    <source>
        <dbReference type="ARBA" id="ARBA00022475"/>
    </source>
</evidence>
<proteinExistence type="inferred from homology"/>
<evidence type="ECO:0000256" key="11">
    <source>
        <dbReference type="SAM" id="Coils"/>
    </source>
</evidence>
<keyword evidence="4" id="KW-0997">Cell inner membrane</keyword>
<comment type="subcellular location">
    <subcellularLocation>
        <location evidence="10">Cell membrane</location>
        <topology evidence="10">Single-pass membrane protein</topology>
    </subcellularLocation>
    <subcellularLocation>
        <location evidence="1">Membrane</location>
        <topology evidence="1">Single-pass membrane protein</topology>
    </subcellularLocation>
</comment>